<dbReference type="EMBL" id="CAJPVJ010017073">
    <property type="protein sequence ID" value="CAG2176464.1"/>
    <property type="molecule type" value="Genomic_DNA"/>
</dbReference>
<proteinExistence type="predicted"/>
<sequence>MLSVLRKTALCGHSSAKLFTQTFNRPSYGTSLQTMMVRLIGNTKGNTKLKKQTLLERLLSPTADPPFIIGRGVVAGSAIIGIVALCYYGLVISHSASIYKES</sequence>
<keyword evidence="1" id="KW-0472">Membrane</keyword>
<organism evidence="2">
    <name type="scientific">Oppiella nova</name>
    <dbReference type="NCBI Taxonomy" id="334625"/>
    <lineage>
        <taxon>Eukaryota</taxon>
        <taxon>Metazoa</taxon>
        <taxon>Ecdysozoa</taxon>
        <taxon>Arthropoda</taxon>
        <taxon>Chelicerata</taxon>
        <taxon>Arachnida</taxon>
        <taxon>Acari</taxon>
        <taxon>Acariformes</taxon>
        <taxon>Sarcoptiformes</taxon>
        <taxon>Oribatida</taxon>
        <taxon>Brachypylina</taxon>
        <taxon>Oppioidea</taxon>
        <taxon>Oppiidae</taxon>
        <taxon>Oppiella</taxon>
    </lineage>
</organism>
<dbReference type="Proteomes" id="UP000728032">
    <property type="component" value="Unassembled WGS sequence"/>
</dbReference>
<feature type="transmembrane region" description="Helical" evidence="1">
    <location>
        <begin position="68"/>
        <end position="90"/>
    </location>
</feature>
<keyword evidence="3" id="KW-1185">Reference proteome</keyword>
<reference evidence="2" key="1">
    <citation type="submission" date="2020-11" db="EMBL/GenBank/DDBJ databases">
        <authorList>
            <person name="Tran Van P."/>
        </authorList>
    </citation>
    <scope>NUCLEOTIDE SEQUENCE</scope>
</reference>
<protein>
    <submittedName>
        <fullName evidence="2">Uncharacterized protein</fullName>
    </submittedName>
</protein>
<evidence type="ECO:0000256" key="1">
    <source>
        <dbReference type="SAM" id="Phobius"/>
    </source>
</evidence>
<gene>
    <name evidence="2" type="ORF">ONB1V03_LOCUS15898</name>
</gene>
<evidence type="ECO:0000313" key="2">
    <source>
        <dbReference type="EMBL" id="CAD7659302.1"/>
    </source>
</evidence>
<dbReference type="EMBL" id="OC931898">
    <property type="protein sequence ID" value="CAD7659302.1"/>
    <property type="molecule type" value="Genomic_DNA"/>
</dbReference>
<accession>A0A7R9QWE0</accession>
<evidence type="ECO:0000313" key="3">
    <source>
        <dbReference type="Proteomes" id="UP000728032"/>
    </source>
</evidence>
<feature type="non-terminal residue" evidence="2">
    <location>
        <position position="1"/>
    </location>
</feature>
<dbReference type="AlphaFoldDB" id="A0A7R9QWE0"/>
<keyword evidence="1" id="KW-0812">Transmembrane</keyword>
<keyword evidence="1" id="KW-1133">Transmembrane helix</keyword>
<name>A0A7R9QWE0_9ACAR</name>